<evidence type="ECO:0000313" key="3">
    <source>
        <dbReference type="Proteomes" id="UP000314294"/>
    </source>
</evidence>
<sequence length="124" mass="13369">MQEGWRDHGRGMLLRLEVSVLRSGSELETGGKRESASFGTGKESVGEVARSHMAGFPCLPLASANSCSEQRHQTVALVPGPRREEVESRVKDVKDLLAAEAVELCLHCADPDAHLGISVAFAWT</sequence>
<dbReference type="Proteomes" id="UP000314294">
    <property type="component" value="Unassembled WGS sequence"/>
</dbReference>
<proteinExistence type="predicted"/>
<keyword evidence="3" id="KW-1185">Reference proteome</keyword>
<accession>A0A4Z2HI42</accession>
<evidence type="ECO:0000256" key="1">
    <source>
        <dbReference type="SAM" id="MobiDB-lite"/>
    </source>
</evidence>
<comment type="caution">
    <text evidence="2">The sequence shown here is derived from an EMBL/GenBank/DDBJ whole genome shotgun (WGS) entry which is preliminary data.</text>
</comment>
<feature type="region of interest" description="Disordered" evidence="1">
    <location>
        <begin position="22"/>
        <end position="44"/>
    </location>
</feature>
<dbReference type="AlphaFoldDB" id="A0A4Z2HI42"/>
<dbReference type="EMBL" id="SRLO01000234">
    <property type="protein sequence ID" value="TNN65507.1"/>
    <property type="molecule type" value="Genomic_DNA"/>
</dbReference>
<organism evidence="2 3">
    <name type="scientific">Liparis tanakae</name>
    <name type="common">Tanaka's snailfish</name>
    <dbReference type="NCBI Taxonomy" id="230148"/>
    <lineage>
        <taxon>Eukaryota</taxon>
        <taxon>Metazoa</taxon>
        <taxon>Chordata</taxon>
        <taxon>Craniata</taxon>
        <taxon>Vertebrata</taxon>
        <taxon>Euteleostomi</taxon>
        <taxon>Actinopterygii</taxon>
        <taxon>Neopterygii</taxon>
        <taxon>Teleostei</taxon>
        <taxon>Neoteleostei</taxon>
        <taxon>Acanthomorphata</taxon>
        <taxon>Eupercaria</taxon>
        <taxon>Perciformes</taxon>
        <taxon>Cottioidei</taxon>
        <taxon>Cottales</taxon>
        <taxon>Liparidae</taxon>
        <taxon>Liparis</taxon>
    </lineage>
</organism>
<gene>
    <name evidence="2" type="ORF">EYF80_024326</name>
</gene>
<reference evidence="2 3" key="1">
    <citation type="submission" date="2019-03" db="EMBL/GenBank/DDBJ databases">
        <title>First draft genome of Liparis tanakae, snailfish: a comprehensive survey of snailfish specific genes.</title>
        <authorList>
            <person name="Kim W."/>
            <person name="Song I."/>
            <person name="Jeong J.-H."/>
            <person name="Kim D."/>
            <person name="Kim S."/>
            <person name="Ryu S."/>
            <person name="Song J.Y."/>
            <person name="Lee S.K."/>
        </authorList>
    </citation>
    <scope>NUCLEOTIDE SEQUENCE [LARGE SCALE GENOMIC DNA]</scope>
    <source>
        <tissue evidence="2">Muscle</tissue>
    </source>
</reference>
<name>A0A4Z2HI42_9TELE</name>
<protein>
    <submittedName>
        <fullName evidence="2">Uncharacterized protein</fullName>
    </submittedName>
</protein>
<evidence type="ECO:0000313" key="2">
    <source>
        <dbReference type="EMBL" id="TNN65507.1"/>
    </source>
</evidence>